<comment type="caution">
    <text evidence="2">The sequence shown here is derived from an EMBL/GenBank/DDBJ whole genome shotgun (WGS) entry which is preliminary data.</text>
</comment>
<organism evidence="2 3">
    <name type="scientific">Gossypium arboreum</name>
    <name type="common">Tree cotton</name>
    <name type="synonym">Gossypium nanking</name>
    <dbReference type="NCBI Taxonomy" id="29729"/>
    <lineage>
        <taxon>Eukaryota</taxon>
        <taxon>Viridiplantae</taxon>
        <taxon>Streptophyta</taxon>
        <taxon>Embryophyta</taxon>
        <taxon>Tracheophyta</taxon>
        <taxon>Spermatophyta</taxon>
        <taxon>Magnoliopsida</taxon>
        <taxon>eudicotyledons</taxon>
        <taxon>Gunneridae</taxon>
        <taxon>Pentapetalae</taxon>
        <taxon>rosids</taxon>
        <taxon>malvids</taxon>
        <taxon>Malvales</taxon>
        <taxon>Malvaceae</taxon>
        <taxon>Malvoideae</taxon>
        <taxon>Gossypium</taxon>
    </lineage>
</organism>
<keyword evidence="3" id="KW-1185">Reference proteome</keyword>
<evidence type="ECO:0000256" key="1">
    <source>
        <dbReference type="SAM" id="MobiDB-lite"/>
    </source>
</evidence>
<feature type="compositionally biased region" description="Basic and acidic residues" evidence="1">
    <location>
        <begin position="102"/>
        <end position="112"/>
    </location>
</feature>
<evidence type="ECO:0000313" key="3">
    <source>
        <dbReference type="Proteomes" id="UP001358586"/>
    </source>
</evidence>
<feature type="region of interest" description="Disordered" evidence="1">
    <location>
        <begin position="81"/>
        <end position="112"/>
    </location>
</feature>
<name>A0ABR0QCK3_GOSAR</name>
<reference evidence="2 3" key="1">
    <citation type="submission" date="2023-03" db="EMBL/GenBank/DDBJ databases">
        <title>WGS of Gossypium arboreum.</title>
        <authorList>
            <person name="Yu D."/>
        </authorList>
    </citation>
    <scope>NUCLEOTIDE SEQUENCE [LARGE SCALE GENOMIC DNA]</scope>
    <source>
        <tissue evidence="2">Leaf</tissue>
    </source>
</reference>
<protein>
    <submittedName>
        <fullName evidence="2">Uncharacterized protein</fullName>
    </submittedName>
</protein>
<evidence type="ECO:0000313" key="2">
    <source>
        <dbReference type="EMBL" id="KAK5836749.1"/>
    </source>
</evidence>
<proteinExistence type="predicted"/>
<sequence>MGQCNGCVGRRNSHASKGKLNGAHFQDKFQNPVEELAVSSWIREIEKVLMEDDNFDHRVETQLVPNNDFLADLLVDSPPCSNNDVVGADSGDLHKHSQTHTDVNKDDPIAKK</sequence>
<accession>A0ABR0QCK3</accession>
<dbReference type="EMBL" id="JARKNE010000004">
    <property type="protein sequence ID" value="KAK5836749.1"/>
    <property type="molecule type" value="Genomic_DNA"/>
</dbReference>
<gene>
    <name evidence="2" type="ORF">PVK06_012550</name>
</gene>
<dbReference type="Proteomes" id="UP001358586">
    <property type="component" value="Chromosome 4"/>
</dbReference>